<proteinExistence type="predicted"/>
<dbReference type="Proteomes" id="UP000439903">
    <property type="component" value="Unassembled WGS sequence"/>
</dbReference>
<dbReference type="AlphaFoldDB" id="A0A8H4ENL1"/>
<reference evidence="1 2" key="1">
    <citation type="journal article" date="2019" name="Environ. Microbiol.">
        <title>At the nexus of three kingdoms: the genome of the mycorrhizal fungus Gigaspora margarita provides insights into plant, endobacterial and fungal interactions.</title>
        <authorList>
            <person name="Venice F."/>
            <person name="Ghignone S."/>
            <person name="Salvioli di Fossalunga A."/>
            <person name="Amselem J."/>
            <person name="Novero M."/>
            <person name="Xianan X."/>
            <person name="Sedzielewska Toro K."/>
            <person name="Morin E."/>
            <person name="Lipzen A."/>
            <person name="Grigoriev I.V."/>
            <person name="Henrissat B."/>
            <person name="Martin F.M."/>
            <person name="Bonfante P."/>
        </authorList>
    </citation>
    <scope>NUCLEOTIDE SEQUENCE [LARGE SCALE GENOMIC DNA]</scope>
    <source>
        <strain evidence="1 2">BEG34</strain>
    </source>
</reference>
<accession>A0A8H4ENL1</accession>
<sequence>MDTLFNQISEQIERFQVFRSSSTPLLYKITNPHFQVTAFSYIFHANECPFRLQFHLHNSWASQNFLSLLVVMINKHV</sequence>
<gene>
    <name evidence="1" type="ORF">F8M41_014854</name>
</gene>
<dbReference type="EMBL" id="WTPW01000307">
    <property type="protein sequence ID" value="KAF0524902.1"/>
    <property type="molecule type" value="Genomic_DNA"/>
</dbReference>
<protein>
    <submittedName>
        <fullName evidence="1">Uncharacterized protein</fullName>
    </submittedName>
</protein>
<name>A0A8H4ENL1_GIGMA</name>
<evidence type="ECO:0000313" key="1">
    <source>
        <dbReference type="EMBL" id="KAF0524902.1"/>
    </source>
</evidence>
<keyword evidence="2" id="KW-1185">Reference proteome</keyword>
<comment type="caution">
    <text evidence="1">The sequence shown here is derived from an EMBL/GenBank/DDBJ whole genome shotgun (WGS) entry which is preliminary data.</text>
</comment>
<evidence type="ECO:0000313" key="2">
    <source>
        <dbReference type="Proteomes" id="UP000439903"/>
    </source>
</evidence>
<organism evidence="1 2">
    <name type="scientific">Gigaspora margarita</name>
    <dbReference type="NCBI Taxonomy" id="4874"/>
    <lineage>
        <taxon>Eukaryota</taxon>
        <taxon>Fungi</taxon>
        <taxon>Fungi incertae sedis</taxon>
        <taxon>Mucoromycota</taxon>
        <taxon>Glomeromycotina</taxon>
        <taxon>Glomeromycetes</taxon>
        <taxon>Diversisporales</taxon>
        <taxon>Gigasporaceae</taxon>
        <taxon>Gigaspora</taxon>
    </lineage>
</organism>